<accession>A0ABP7ZTY5</accession>
<sequence>MPERLVVSLPDDLLPPYLDRLADPVPAGSVDWVTWPVDGPPPAARVDIVVLPYMSGGPSQYRWLAEAEIGLVQSQSIGYDGVAAALPPGLVFANASSVHEAATSELALALMLASQRGIDVFARNAEHGLWKGGRRPSLADRTVLILGYGGVGKAVEARLAGFEVARVIRVASSAREDPAGHVHGIDELPVLLPQAEIVVIGTPLTDATRGLVGAAELALLPDDALVVNVARGPVLVTDAALAEAGRLRFALDVTDPEPLPVGHPLWSAPGVLISPHVGGAASAMEPRMARLLRRQIGHLLAGESPENVVLRS</sequence>
<dbReference type="PANTHER" id="PTHR43333">
    <property type="entry name" value="2-HACID_DH_C DOMAIN-CONTAINING PROTEIN"/>
    <property type="match status" value="1"/>
</dbReference>
<dbReference type="InterPro" id="IPR036291">
    <property type="entry name" value="NAD(P)-bd_dom_sf"/>
</dbReference>
<organism evidence="4 5">
    <name type="scientific">Gryllotalpicola koreensis</name>
    <dbReference type="NCBI Taxonomy" id="993086"/>
    <lineage>
        <taxon>Bacteria</taxon>
        <taxon>Bacillati</taxon>
        <taxon>Actinomycetota</taxon>
        <taxon>Actinomycetes</taxon>
        <taxon>Micrococcales</taxon>
        <taxon>Microbacteriaceae</taxon>
        <taxon>Gryllotalpicola</taxon>
    </lineage>
</organism>
<dbReference type="Gene3D" id="3.40.50.720">
    <property type="entry name" value="NAD(P)-binding Rossmann-like Domain"/>
    <property type="match status" value="2"/>
</dbReference>
<dbReference type="RefSeq" id="WP_344752006.1">
    <property type="nucleotide sequence ID" value="NZ_BAABBW010000001.1"/>
</dbReference>
<keyword evidence="2" id="KW-0520">NAD</keyword>
<dbReference type="Pfam" id="PF02826">
    <property type="entry name" value="2-Hacid_dh_C"/>
    <property type="match status" value="1"/>
</dbReference>
<evidence type="ECO:0000256" key="2">
    <source>
        <dbReference type="ARBA" id="ARBA00023027"/>
    </source>
</evidence>
<comment type="caution">
    <text evidence="4">The sequence shown here is derived from an EMBL/GenBank/DDBJ whole genome shotgun (WGS) entry which is preliminary data.</text>
</comment>
<evidence type="ECO:0000259" key="3">
    <source>
        <dbReference type="Pfam" id="PF02826"/>
    </source>
</evidence>
<keyword evidence="1" id="KW-0560">Oxidoreductase</keyword>
<dbReference type="PANTHER" id="PTHR43333:SF1">
    <property type="entry name" value="D-ISOMER SPECIFIC 2-HYDROXYACID DEHYDROGENASE NAD-BINDING DOMAIN-CONTAINING PROTEIN"/>
    <property type="match status" value="1"/>
</dbReference>
<reference evidence="5" key="1">
    <citation type="journal article" date="2019" name="Int. J. Syst. Evol. Microbiol.">
        <title>The Global Catalogue of Microorganisms (GCM) 10K type strain sequencing project: providing services to taxonomists for standard genome sequencing and annotation.</title>
        <authorList>
            <consortium name="The Broad Institute Genomics Platform"/>
            <consortium name="The Broad Institute Genome Sequencing Center for Infectious Disease"/>
            <person name="Wu L."/>
            <person name="Ma J."/>
        </authorList>
    </citation>
    <scope>NUCLEOTIDE SEQUENCE [LARGE SCALE GENOMIC DNA]</scope>
    <source>
        <strain evidence="5">JCM 17591</strain>
    </source>
</reference>
<gene>
    <name evidence="4" type="ORF">GCM10022287_08260</name>
</gene>
<dbReference type="InterPro" id="IPR029753">
    <property type="entry name" value="D-isomer_DH_CS"/>
</dbReference>
<dbReference type="SUPFAM" id="SSF51735">
    <property type="entry name" value="NAD(P)-binding Rossmann-fold domains"/>
    <property type="match status" value="1"/>
</dbReference>
<dbReference type="PROSITE" id="PS00671">
    <property type="entry name" value="D_2_HYDROXYACID_DH_3"/>
    <property type="match status" value="1"/>
</dbReference>
<name>A0ABP7ZTY5_9MICO</name>
<dbReference type="CDD" id="cd12166">
    <property type="entry name" value="2-Hacid_dh_7"/>
    <property type="match status" value="1"/>
</dbReference>
<evidence type="ECO:0000313" key="4">
    <source>
        <dbReference type="EMBL" id="GAA4170415.1"/>
    </source>
</evidence>
<evidence type="ECO:0000256" key="1">
    <source>
        <dbReference type="ARBA" id="ARBA00023002"/>
    </source>
</evidence>
<keyword evidence="5" id="KW-1185">Reference proteome</keyword>
<dbReference type="EMBL" id="BAABBW010000001">
    <property type="protein sequence ID" value="GAA4170415.1"/>
    <property type="molecule type" value="Genomic_DNA"/>
</dbReference>
<protein>
    <submittedName>
        <fullName evidence="4">2-hydroxyacid dehydrogenase</fullName>
    </submittedName>
</protein>
<dbReference type="InterPro" id="IPR006140">
    <property type="entry name" value="D-isomer_DH_NAD-bd"/>
</dbReference>
<dbReference type="Proteomes" id="UP001501079">
    <property type="component" value="Unassembled WGS sequence"/>
</dbReference>
<feature type="domain" description="D-isomer specific 2-hydroxyacid dehydrogenase NAD-binding" evidence="3">
    <location>
        <begin position="108"/>
        <end position="278"/>
    </location>
</feature>
<proteinExistence type="predicted"/>
<evidence type="ECO:0000313" key="5">
    <source>
        <dbReference type="Proteomes" id="UP001501079"/>
    </source>
</evidence>